<accession>A0A6P0UWV4</accession>
<name>A0A6P0UWV4_9FLAO</name>
<dbReference type="AlphaFoldDB" id="A0A6P0UWV4"/>
<dbReference type="Proteomes" id="UP000468581">
    <property type="component" value="Unassembled WGS sequence"/>
</dbReference>
<evidence type="ECO:0000313" key="1">
    <source>
        <dbReference type="EMBL" id="NER14926.1"/>
    </source>
</evidence>
<evidence type="ECO:0008006" key="3">
    <source>
        <dbReference type="Google" id="ProtNLM"/>
    </source>
</evidence>
<organism evidence="1 2">
    <name type="scientific">Leptobacterium flavescens</name>
    <dbReference type="NCBI Taxonomy" id="472055"/>
    <lineage>
        <taxon>Bacteria</taxon>
        <taxon>Pseudomonadati</taxon>
        <taxon>Bacteroidota</taxon>
        <taxon>Flavobacteriia</taxon>
        <taxon>Flavobacteriales</taxon>
        <taxon>Flavobacteriaceae</taxon>
        <taxon>Leptobacterium</taxon>
    </lineage>
</organism>
<protein>
    <recommendedName>
        <fullName evidence="3">DUF4157 domain-containing protein</fullName>
    </recommendedName>
</protein>
<comment type="caution">
    <text evidence="1">The sequence shown here is derived from an EMBL/GenBank/DDBJ whole genome shotgun (WGS) entry which is preliminary data.</text>
</comment>
<evidence type="ECO:0000313" key="2">
    <source>
        <dbReference type="Proteomes" id="UP000468581"/>
    </source>
</evidence>
<proteinExistence type="predicted"/>
<sequence length="111" mass="13578">MIFTFKHILPKRYIALTLWPVIILKDEKLRCDPVLLNHEKIHLKQQLELLILPFYVLYLGEWLFRLCLYGDLHKAYKNISFEREAYQNETDMNYLQKRRAWSFLSYLRADV</sequence>
<keyword evidence="2" id="KW-1185">Reference proteome</keyword>
<dbReference type="EMBL" id="JAABOO010000003">
    <property type="protein sequence ID" value="NER14926.1"/>
    <property type="molecule type" value="Genomic_DNA"/>
</dbReference>
<reference evidence="1 2" key="1">
    <citation type="submission" date="2020-01" db="EMBL/GenBank/DDBJ databases">
        <title>Leptobacterium flavescens.</title>
        <authorList>
            <person name="Wang G."/>
        </authorList>
    </citation>
    <scope>NUCLEOTIDE SEQUENCE [LARGE SCALE GENOMIC DNA]</scope>
    <source>
        <strain evidence="1 2">KCTC 22160</strain>
    </source>
</reference>
<gene>
    <name evidence="1" type="ORF">GWK08_15830</name>
</gene>